<feature type="region of interest" description="Disordered" evidence="7">
    <location>
        <begin position="510"/>
        <end position="572"/>
    </location>
</feature>
<evidence type="ECO:0000313" key="10">
    <source>
        <dbReference type="Proteomes" id="UP000187209"/>
    </source>
</evidence>
<keyword evidence="10" id="KW-1185">Reference proteome</keyword>
<gene>
    <name evidence="9" type="ORF">SteCoe_2061</name>
</gene>
<feature type="zinc finger region" description="UBR-type" evidence="5">
    <location>
        <begin position="347"/>
        <end position="417"/>
    </location>
</feature>
<sequence>MESCSKELSLAIRLTKILSGKENITANPTREFFEEVKEHLGSEVPAQVLVKTLYFLHRVTQKSYAQLLVTEQEYAIWLALHVLERNTWCKPLIFKSAQLALKVLANLTLYLQHQELITEEERLSWQRCEKLISLTFLFIHKSQPFLPLECPTFLEHSFPACFISGVPDDFTMSSMESNLPSHPFELFDESYGAAKIFLNYILQVLRQTPYPTPLVGTLLNLLSSCSRIPDTDLFVTVLEAFRSWTLTSQDYSLWGRMAISFGKIPISIIPNAQKLVLHMLSCLIETNEKHFIEKNCDLLPEEVLVDICYVIVENLQSCQESPKQPQNVNIAGFGKEKYEDEDKTTEEFCSYNQTGTNYEMQHWYYCYTCKLVANRGTCSVCARKCHKGHEVVYSRRGNFFCDCGANQGANTCKSMPKGIKRKILSTRIMNREDIDSAYSDIPPVELREILGRDNYFVGESRTRLSEMQMPTLMFSPSMGQGMINFEEYSPHLADLPDLPEFSISSPVIDLHSEDNHTDSEDKKDFEDLDDDDDKEESMIEMDIEESESELGPSSKSSVEIKKPKPRPAPHKRQYLEGNSFFSIIELVKRTLARFTDLREPYGNFFSRKSLESSRNLSKHLCTFKAFSGLKSSFNEHKELKDISSKYPGSRSSLAYCPDLNLILMAEGNKLLSVDSSLFHTTSSEVERSNIQYLCKHVFSFQIMSIILNPNNNRLIAVTGISSMSCVLLCSKQHRGYIEKKLTLNITGSETKDVIVKVKWMPKSQTLIAVCTIEDLRIYDLSKDLFVPIQCFKSFENNLTDMIVDNDVFLLSTSKGNLFRQKFFVCDYTCYLKDLFELPGSYVDMMQRIISIEWLDMHRLLIVNISGKIIVIKPDNELARSVYDMTLDISVDPNLSSHTCGIANIIPLGMNVEAINDHSQGVNLNEEFSLVCVGISRKVSSCPMLLKISEHKAIVHSMKKSTGYVDGMCLYSQGNKNILLIQNDDASLVMYSILKEEDVAVGNLDLEGINNWLQTSYLPKSVSMSVAFFEKCIVLNGMRMWGVPGVNKNEVLISGDPVVVFGNSKQALEKLSFDKGSENTVIISSMLADPKCINIQVSLEGTSANTLLLSGFKLYMETGSGAYIEIFNRKITALAQKRWYDIALCEIEILKGYLNKFINIKIHTPNPARHPIQLFHFEIFAINQSGYGLEQKLNELSKFHSGSSSLCNLPSYYKQQTWKTKYQMLESFSLKPLVVYLNALSCTNISQIPSLYDIISRVCLQVFSSKSTVGIIALRQSLKSLLQTCGHEDAYIGSKALVMCWTLTNYKVHNEEISKSTLKALNNLAEASPIMFNYILSCYPQILTNLHQGLTPTSKAKYMEEYLNLLFAVTEYEISNQGMEIFLDLLTNYSFFFKEQVISKTYAIVKKITGDKTMYKACEIFPPSNDILVQLGTVFNIKEMKDAKSHSMDLLYLILCSLCKDWSGHLCRVNGILSLLHKFVVFLEKMWVKKELKDLRYFDTIAKAVMNELRLISCASESQGRLYFVMFSNLLTSYYRPKEEKYSKVRKLHKIVVAAFVSCFDVDVLDIVYWKLREMLQKFRNREGSMIAEYYHEFLVEVVEVHPQARLLEPEDPLLLKEWEGVLGSEIFEQENDQFLIIDLIDFAYNLISVSEAENENMNPETLHFTINPEWKQLLIDMILEPSLNFISAPLEKLLERMCPNQESYLLVLYQAKIFKHFSTIRAATQRNNYFKKFSYIESIFLLKELIGIKEAITAAENTWEEISLFYVQDPGYIQMLINTALNLNDQSSEECLRIVNMILKTQNPTKPEEYQACVNFLWENYLETAVPVLISKLTLSGNAELSKNAAELLNNISIKASGEVSKKLEEMMLHYLEVLPNLGANSYHFIMNFMSIASKSLHSENLQMSFCRGVIRGLENSCKQLSSNIDYEIYEELQKIFSKYGFHWFLLEREPCLKCFDTNYTNSEQVKLSDIQSETRYSDCCYFIRFKNPIKVSRISIKLSEIRGHKAVTGVSIYFCNQTNKDLADLKNNWAVWSILKTVKIKPASTNSLDIDLPIPTIMLNLVVKFHTITVIRLNQEDFPQFYSSRYLSGRNKYLLGSKKTDSKGDVVGVSMGSDKELMCCPRCNKAVEDKYGICTCGENAYQCLKCRNINYENLDAFLCNECGEGRYSKIDIFLKYTLDAICESINNDKDLQSLNKEVDNHLGVIQNYYENLTKYRENLNSFIGKYKGESSKKELKEESNKELSPVIYCLINTVKEYQDSYYAMMISVKSVALLRTSIMNYQNLSPALATSEDSLTNCYGCNFSFVCNLLKGLKSLDNFELLDILIEKFNIIETIVQYIIHGYSQKLKKKGRKLIIELTLFNFAACERLYDIINMHLNSAIQYESFLENSVLEEIQIVLDFTCQYFSMEIDPVDDYSMAIWNIALSEFWKIFFIILEKSWEDSKVSNILALFLDIILDMIFKTLILKSSNTLPSDPLLQDFFINNPALLKSSESETNSNTLFLKSLHSSNLPLLFDSWQEGHLTFETWSSPGDSTQAQIPHNWLMDCLLYSTSARVQDMSRMIIFCLASSGLWESCLYLMLDLLPEALQICHQGADYFFTVLSRLLEGHNTNHEEIIDKLLKETDKSVVFLLEQQVKAQARGTFVVNISLGHGLVCLLHMLTSITDLWGKHLLRSKRFANYIINSFLNVRKIQFIKNKVIAESQEFIEKLFDQLHLDCSEEQRYTFLIECIKALGQRQDDPLAQMFLIQQITRIIAPEKPEPQYLLRLEKSMTQEEYIRGNIEKNPYSSSEIGLLMADVRRRICKDLELSEPDILELLVANQIVSPSLRIADVYEYIHWPHVKNSNSKFANKNLHSLSTEELPQMIVTFRLAGLDGEATENIIDTLPVNENKIVDPEVKYKITEILGKDIENTSVISYNLQLLAKGGNPELCEHVLNLLYFACQISSNRAKLCQLGGVAVFFNMLKTSLSSINQLLKILEILVVDPNSQPYIAQSSEPIQLILGLMSGNKESLIELSPILPFLCHGNPEACKILANYFLTHINIRDIPSSISNASTQHIEKMLESLPATHCTLRDEFLVSGITAALCDSFRAVDPKTSISQTKFLLRILKGLIRSHVESQRLLDSKIIEKIFYLKNDPNDIGPCAECLIEAILQDPEHSNPSVSDLLQIMISDEEFQRKEKANKKREEILKQFPMPSLTSFGAMLDEEEGLACVICKEGYTLRPDDLLGFYIFVSSVPVVNPMNDVMHVMSIVTHFNPIHLQCHREAARAEKSMKKPKTEWEGATIRNQHTKCNNWFPIWGPQIPRHDYAGGVQWMFSSYPAIENRLCNEVYSLKLLLEKFCYEESFSKESRGGGPEHNMQAVPYMLQLIYYLLEEDKDYGSYMNDEKKDLCSKIISLKPEFVPYLMILIFTTGNYNEWIESKNDLIKSCWTIAKNNPRNDVKIVYGQVGVEVSFEQKQVFSAFKPFLIGVRIIDLLYSVLFAGVTDLAVNKTFLQSADPSIQERSLFIYEDYKKVSALASLQEIIAVVEPSLANINWLS</sequence>
<dbReference type="InterPro" id="IPR011989">
    <property type="entry name" value="ARM-like"/>
</dbReference>
<dbReference type="InterPro" id="IPR025704">
    <property type="entry name" value="E3_Ub_ligase_UBR4_C"/>
</dbReference>
<dbReference type="Pfam" id="PF13764">
    <property type="entry name" value="E3_UbLigase_R4"/>
    <property type="match status" value="1"/>
</dbReference>
<dbReference type="GO" id="GO:0008270">
    <property type="term" value="F:zinc ion binding"/>
    <property type="evidence" value="ECO:0007669"/>
    <property type="project" value="UniProtKB-KW"/>
</dbReference>
<keyword evidence="4" id="KW-0862">Zinc</keyword>
<feature type="compositionally biased region" description="Acidic residues" evidence="7">
    <location>
        <begin position="526"/>
        <end position="548"/>
    </location>
</feature>
<dbReference type="InterPro" id="IPR045189">
    <property type="entry name" value="UBR4-like"/>
</dbReference>
<evidence type="ECO:0000313" key="9">
    <source>
        <dbReference type="EMBL" id="OMJ94720.1"/>
    </source>
</evidence>
<dbReference type="SUPFAM" id="SSF48371">
    <property type="entry name" value="ARM repeat"/>
    <property type="match status" value="2"/>
</dbReference>
<evidence type="ECO:0000256" key="5">
    <source>
        <dbReference type="PROSITE-ProRule" id="PRU00508"/>
    </source>
</evidence>
<comment type="caution">
    <text evidence="9">The sequence shown here is derived from an EMBL/GenBank/DDBJ whole genome shotgun (WGS) entry which is preliminary data.</text>
</comment>
<evidence type="ECO:0000256" key="3">
    <source>
        <dbReference type="ARBA" id="ARBA00022771"/>
    </source>
</evidence>
<dbReference type="PANTHER" id="PTHR21725">
    <property type="entry name" value="E3 UBIQUITIN-PROTEIN LIGASE UBR4"/>
    <property type="match status" value="1"/>
</dbReference>
<dbReference type="InterPro" id="IPR036322">
    <property type="entry name" value="WD40_repeat_dom_sf"/>
</dbReference>
<feature type="domain" description="UBR-type" evidence="8">
    <location>
        <begin position="347"/>
        <end position="417"/>
    </location>
</feature>
<evidence type="ECO:0000256" key="6">
    <source>
        <dbReference type="PROSITE-ProRule" id="PRU01388"/>
    </source>
</evidence>
<dbReference type="Proteomes" id="UP000187209">
    <property type="component" value="Unassembled WGS sequence"/>
</dbReference>
<dbReference type="Gene3D" id="1.25.10.10">
    <property type="entry name" value="Leucine-rich Repeat Variant"/>
    <property type="match status" value="1"/>
</dbReference>
<comment type="similarity">
    <text evidence="1 6">Belongs to the UBR4 family.</text>
</comment>
<reference evidence="9 10" key="1">
    <citation type="submission" date="2016-11" db="EMBL/GenBank/DDBJ databases">
        <title>The macronuclear genome of Stentor coeruleus: a giant cell with tiny introns.</title>
        <authorList>
            <person name="Slabodnick M."/>
            <person name="Ruby J.G."/>
            <person name="Reiff S.B."/>
            <person name="Swart E.C."/>
            <person name="Gosai S."/>
            <person name="Prabakaran S."/>
            <person name="Witkowska E."/>
            <person name="Larue G.E."/>
            <person name="Fisher S."/>
            <person name="Freeman R.M."/>
            <person name="Gunawardena J."/>
            <person name="Chu W."/>
            <person name="Stover N.A."/>
            <person name="Gregory B.D."/>
            <person name="Nowacki M."/>
            <person name="Derisi J."/>
            <person name="Roy S.W."/>
            <person name="Marshall W.F."/>
            <person name="Sood P."/>
        </authorList>
    </citation>
    <scope>NUCLEOTIDE SEQUENCE [LARGE SCALE GENOMIC DNA]</scope>
    <source>
        <strain evidence="9">WM001</strain>
    </source>
</reference>
<keyword evidence="2" id="KW-0479">Metal-binding</keyword>
<evidence type="ECO:0000256" key="7">
    <source>
        <dbReference type="SAM" id="MobiDB-lite"/>
    </source>
</evidence>
<dbReference type="PROSITE" id="PS51157">
    <property type="entry name" value="ZF_UBR"/>
    <property type="match status" value="1"/>
</dbReference>
<dbReference type="SMART" id="SM00396">
    <property type="entry name" value="ZnF_UBR1"/>
    <property type="match status" value="1"/>
</dbReference>
<dbReference type="SUPFAM" id="SSF50978">
    <property type="entry name" value="WD40 repeat-like"/>
    <property type="match status" value="1"/>
</dbReference>
<dbReference type="OrthoDB" id="30336at2759"/>
<evidence type="ECO:0000256" key="4">
    <source>
        <dbReference type="ARBA" id="ARBA00022833"/>
    </source>
</evidence>
<dbReference type="PANTHER" id="PTHR21725:SF1">
    <property type="entry name" value="E3 UBIQUITIN-PROTEIN LIGASE UBR4"/>
    <property type="match status" value="1"/>
</dbReference>
<evidence type="ECO:0000256" key="1">
    <source>
        <dbReference type="ARBA" id="ARBA00009970"/>
    </source>
</evidence>
<dbReference type="PROSITE" id="PS52043">
    <property type="entry name" value="UBR4_E3"/>
    <property type="match status" value="1"/>
</dbReference>
<name>A0A1R2D0H5_9CILI</name>
<protein>
    <recommendedName>
        <fullName evidence="8">UBR-type domain-containing protein</fullName>
    </recommendedName>
</protein>
<feature type="compositionally biased region" description="Basic and acidic residues" evidence="7">
    <location>
        <begin position="510"/>
        <end position="525"/>
    </location>
</feature>
<dbReference type="InterPro" id="IPR003126">
    <property type="entry name" value="Znf_UBR"/>
</dbReference>
<evidence type="ECO:0000256" key="2">
    <source>
        <dbReference type="ARBA" id="ARBA00022723"/>
    </source>
</evidence>
<organism evidence="9 10">
    <name type="scientific">Stentor coeruleus</name>
    <dbReference type="NCBI Taxonomy" id="5963"/>
    <lineage>
        <taxon>Eukaryota</taxon>
        <taxon>Sar</taxon>
        <taxon>Alveolata</taxon>
        <taxon>Ciliophora</taxon>
        <taxon>Postciliodesmatophora</taxon>
        <taxon>Heterotrichea</taxon>
        <taxon>Heterotrichida</taxon>
        <taxon>Stentoridae</taxon>
        <taxon>Stentor</taxon>
    </lineage>
</organism>
<accession>A0A1R2D0H5</accession>
<dbReference type="Pfam" id="PF02207">
    <property type="entry name" value="zf-UBR"/>
    <property type="match status" value="1"/>
</dbReference>
<feature type="compositionally biased region" description="Basic residues" evidence="7">
    <location>
        <begin position="563"/>
        <end position="572"/>
    </location>
</feature>
<dbReference type="CDD" id="cd19674">
    <property type="entry name" value="UBR-box_UBR4_like"/>
    <property type="match status" value="1"/>
</dbReference>
<feature type="region of interest" description="UBR4 E3 catalytic module" evidence="6">
    <location>
        <begin position="3101"/>
        <end position="3541"/>
    </location>
</feature>
<dbReference type="EMBL" id="MPUH01000022">
    <property type="protein sequence ID" value="OMJ94720.1"/>
    <property type="molecule type" value="Genomic_DNA"/>
</dbReference>
<proteinExistence type="inferred from homology"/>
<evidence type="ECO:0000259" key="8">
    <source>
        <dbReference type="PROSITE" id="PS51157"/>
    </source>
</evidence>
<keyword evidence="3 6" id="KW-0863">Zinc-finger</keyword>
<dbReference type="InterPro" id="IPR016024">
    <property type="entry name" value="ARM-type_fold"/>
</dbReference>